<dbReference type="Pfam" id="PF22292">
    <property type="entry name" value="DUF6965"/>
    <property type="match status" value="1"/>
</dbReference>
<dbReference type="Proteomes" id="UP000003416">
    <property type="component" value="Unassembled WGS sequence"/>
</dbReference>
<evidence type="ECO:0000259" key="1">
    <source>
        <dbReference type="Pfam" id="PF22292"/>
    </source>
</evidence>
<gene>
    <name evidence="2" type="ORF">HMPREF9446_02113</name>
</gene>
<evidence type="ECO:0000313" key="2">
    <source>
        <dbReference type="EMBL" id="EGF56693.1"/>
    </source>
</evidence>
<dbReference type="STRING" id="763034.HMPREF9446_02113"/>
<name>F3PTP5_9BACE</name>
<sequence length="77" mass="9085">MSEYKYDEESVKTLIVWAKSTSFPQQVKLSEAEDIYDVERYVQANLSDIDAHYPDAFYNPAITRLYRLKECIEGNER</sequence>
<feature type="domain" description="DUF6965" evidence="1">
    <location>
        <begin position="10"/>
        <end position="74"/>
    </location>
</feature>
<organism evidence="2 3">
    <name type="scientific">Bacteroides fluxus YIT 12057</name>
    <dbReference type="NCBI Taxonomy" id="763034"/>
    <lineage>
        <taxon>Bacteria</taxon>
        <taxon>Pseudomonadati</taxon>
        <taxon>Bacteroidota</taxon>
        <taxon>Bacteroidia</taxon>
        <taxon>Bacteroidales</taxon>
        <taxon>Bacteroidaceae</taxon>
        <taxon>Bacteroides</taxon>
    </lineage>
</organism>
<dbReference type="HOGENOM" id="CLU_191227_0_0_10"/>
<dbReference type="AlphaFoldDB" id="F3PTP5"/>
<dbReference type="GeneID" id="86049682"/>
<accession>F3PTP5</accession>
<keyword evidence="3" id="KW-1185">Reference proteome</keyword>
<dbReference type="EMBL" id="AFBN01000037">
    <property type="protein sequence ID" value="EGF56693.1"/>
    <property type="molecule type" value="Genomic_DNA"/>
</dbReference>
<reference evidence="2 3" key="1">
    <citation type="submission" date="2011-02" db="EMBL/GenBank/DDBJ databases">
        <authorList>
            <person name="Weinstock G."/>
            <person name="Sodergren E."/>
            <person name="Clifton S."/>
            <person name="Fulton L."/>
            <person name="Fulton B."/>
            <person name="Courtney L."/>
            <person name="Fronick C."/>
            <person name="Harrison M."/>
            <person name="Strong C."/>
            <person name="Farmer C."/>
            <person name="Delahaunty K."/>
            <person name="Markovic C."/>
            <person name="Hall O."/>
            <person name="Minx P."/>
            <person name="Tomlinson C."/>
            <person name="Mitreva M."/>
            <person name="Hou S."/>
            <person name="Chen J."/>
            <person name="Wollam A."/>
            <person name="Pepin K.H."/>
            <person name="Johnson M."/>
            <person name="Bhonagiri V."/>
            <person name="Zhang X."/>
            <person name="Suruliraj S."/>
            <person name="Warren W."/>
            <person name="Chinwalla A."/>
            <person name="Mardis E.R."/>
            <person name="Wilson R.K."/>
        </authorList>
    </citation>
    <scope>NUCLEOTIDE SEQUENCE [LARGE SCALE GENOMIC DNA]</scope>
    <source>
        <strain evidence="2 3">YIT 12057</strain>
    </source>
</reference>
<dbReference type="RefSeq" id="WP_009125377.1">
    <property type="nucleotide sequence ID" value="NZ_GL882634.1"/>
</dbReference>
<dbReference type="InterPro" id="IPR054238">
    <property type="entry name" value="DUF6965"/>
</dbReference>
<comment type="caution">
    <text evidence="2">The sequence shown here is derived from an EMBL/GenBank/DDBJ whole genome shotgun (WGS) entry which is preliminary data.</text>
</comment>
<proteinExistence type="predicted"/>
<protein>
    <recommendedName>
        <fullName evidence="1">DUF6965 domain-containing protein</fullName>
    </recommendedName>
</protein>
<dbReference type="eggNOG" id="ENOG50315ZN">
    <property type="taxonomic scope" value="Bacteria"/>
</dbReference>
<evidence type="ECO:0000313" key="3">
    <source>
        <dbReference type="Proteomes" id="UP000003416"/>
    </source>
</evidence>